<protein>
    <submittedName>
        <fullName evidence="2">NRT2.5 protein</fullName>
    </submittedName>
</protein>
<name>A0A812MTR7_9DINO</name>
<gene>
    <name evidence="2" type="primary">NRT2.5</name>
    <name evidence="2" type="ORF">SNAT2548_LOCUS14485</name>
</gene>
<dbReference type="Proteomes" id="UP000604046">
    <property type="component" value="Unassembled WGS sequence"/>
</dbReference>
<comment type="caution">
    <text evidence="2">The sequence shown here is derived from an EMBL/GenBank/DDBJ whole genome shotgun (WGS) entry which is preliminary data.</text>
</comment>
<evidence type="ECO:0000313" key="3">
    <source>
        <dbReference type="Proteomes" id="UP000604046"/>
    </source>
</evidence>
<accession>A0A812MTR7</accession>
<feature type="region of interest" description="Disordered" evidence="1">
    <location>
        <begin position="167"/>
        <end position="194"/>
    </location>
</feature>
<reference evidence="2" key="1">
    <citation type="submission" date="2021-02" db="EMBL/GenBank/DDBJ databases">
        <authorList>
            <person name="Dougan E. K."/>
            <person name="Rhodes N."/>
            <person name="Thang M."/>
            <person name="Chan C."/>
        </authorList>
    </citation>
    <scope>NUCLEOTIDE SEQUENCE</scope>
</reference>
<keyword evidence="3" id="KW-1185">Reference proteome</keyword>
<sequence length="194" mass="21763">MEGAPTTARYRADDITKEWLELKAHVGGKQPEVVRRDRPAEVIVSLAAATALLPEARPKWLSRALESVTAGQTRPSDLFDVFSHARFAAGVSPALAAQMLEDLRQQASCFPEKLRKVILDEELPLGEKKRRAAQRVQAPEKANPAADEMFSRCIDFVRKNESVAQLHTTVSRKPHSSHARRWTSTMYHQDMHDA</sequence>
<proteinExistence type="predicted"/>
<evidence type="ECO:0000256" key="1">
    <source>
        <dbReference type="SAM" id="MobiDB-lite"/>
    </source>
</evidence>
<dbReference type="AlphaFoldDB" id="A0A812MTR7"/>
<evidence type="ECO:0000313" key="2">
    <source>
        <dbReference type="EMBL" id="CAE7272972.1"/>
    </source>
</evidence>
<feature type="compositionally biased region" description="Basic residues" evidence="1">
    <location>
        <begin position="170"/>
        <end position="181"/>
    </location>
</feature>
<organism evidence="2 3">
    <name type="scientific">Symbiodinium natans</name>
    <dbReference type="NCBI Taxonomy" id="878477"/>
    <lineage>
        <taxon>Eukaryota</taxon>
        <taxon>Sar</taxon>
        <taxon>Alveolata</taxon>
        <taxon>Dinophyceae</taxon>
        <taxon>Suessiales</taxon>
        <taxon>Symbiodiniaceae</taxon>
        <taxon>Symbiodinium</taxon>
    </lineage>
</organism>
<dbReference type="EMBL" id="CAJNDS010001691">
    <property type="protein sequence ID" value="CAE7272972.1"/>
    <property type="molecule type" value="Genomic_DNA"/>
</dbReference>